<dbReference type="Pfam" id="PF01464">
    <property type="entry name" value="SLT"/>
    <property type="match status" value="1"/>
</dbReference>
<sequence length="188" mass="21113">MGNHNHLHTLVAGIAARYRLPASLVRAIISVESGWDTTACRFEPHYRYLWDVRRGAPFRRLTATESASEQAPDDFFAPRGVGRHTEWQHQQTSWGLMQIMGAVAREHGCGVPFLTALCEPSTGLEYGCRHLAHYAFTCRFLERFGWPGVCRAFNGGPYAAVQNTNPEYPQKVAAALGGAWPKEEHPWF</sequence>
<dbReference type="InterPro" id="IPR008258">
    <property type="entry name" value="Transglycosylase_SLT_dom_1"/>
</dbReference>
<dbReference type="Proteomes" id="UP000448292">
    <property type="component" value="Unassembled WGS sequence"/>
</dbReference>
<keyword evidence="3" id="KW-1185">Reference proteome</keyword>
<evidence type="ECO:0000259" key="1">
    <source>
        <dbReference type="Pfam" id="PF01464"/>
    </source>
</evidence>
<dbReference type="EMBL" id="QMIE01000006">
    <property type="protein sequence ID" value="TVM17719.1"/>
    <property type="molecule type" value="Genomic_DNA"/>
</dbReference>
<name>A0A7M3MFD0_9BACT</name>
<organism evidence="2 3">
    <name type="scientific">Oceanidesulfovibrio indonesiensis</name>
    <dbReference type="NCBI Taxonomy" id="54767"/>
    <lineage>
        <taxon>Bacteria</taxon>
        <taxon>Pseudomonadati</taxon>
        <taxon>Thermodesulfobacteriota</taxon>
        <taxon>Desulfovibrionia</taxon>
        <taxon>Desulfovibrionales</taxon>
        <taxon>Desulfovibrionaceae</taxon>
        <taxon>Oceanidesulfovibrio</taxon>
    </lineage>
</organism>
<dbReference type="InterPro" id="IPR023346">
    <property type="entry name" value="Lysozyme-like_dom_sf"/>
</dbReference>
<protein>
    <submittedName>
        <fullName evidence="2">Transglycosylase</fullName>
    </submittedName>
</protein>
<comment type="caution">
    <text evidence="2">The sequence shown here is derived from an EMBL/GenBank/DDBJ whole genome shotgun (WGS) entry which is preliminary data.</text>
</comment>
<reference evidence="2 3" key="1">
    <citation type="submission" date="2018-06" db="EMBL/GenBank/DDBJ databases">
        <title>Complete genome of Desulfovibrio indonesiensis P37SLT.</title>
        <authorList>
            <person name="Crispim J.S."/>
            <person name="Vidigal P.M.P."/>
            <person name="Silva L.C.F."/>
            <person name="Laguardia C.N."/>
            <person name="Araujo L.C."/>
            <person name="Dias R.S."/>
            <person name="Sousa M.P."/>
            <person name="Paula S.O."/>
            <person name="Silva C."/>
        </authorList>
    </citation>
    <scope>NUCLEOTIDE SEQUENCE [LARGE SCALE GENOMIC DNA]</scope>
    <source>
        <strain evidence="2 3">P37SLT</strain>
    </source>
</reference>
<evidence type="ECO:0000313" key="2">
    <source>
        <dbReference type="EMBL" id="TVM17719.1"/>
    </source>
</evidence>
<dbReference type="SUPFAM" id="SSF53955">
    <property type="entry name" value="Lysozyme-like"/>
    <property type="match status" value="1"/>
</dbReference>
<dbReference type="Gene3D" id="1.10.530.10">
    <property type="match status" value="1"/>
</dbReference>
<proteinExistence type="predicted"/>
<dbReference type="RefSeq" id="WP_144302835.1">
    <property type="nucleotide sequence ID" value="NZ_QMIE01000006.1"/>
</dbReference>
<dbReference type="AlphaFoldDB" id="A0A7M3MFD0"/>
<evidence type="ECO:0000313" key="3">
    <source>
        <dbReference type="Proteomes" id="UP000448292"/>
    </source>
</evidence>
<feature type="domain" description="Transglycosylase SLT" evidence="1">
    <location>
        <begin position="14"/>
        <end position="160"/>
    </location>
</feature>
<gene>
    <name evidence="2" type="ORF">DPQ33_08785</name>
</gene>
<accession>A0A7M3MFD0</accession>
<dbReference type="OrthoDB" id="9815002at2"/>